<protein>
    <submittedName>
        <fullName evidence="1">HAD hydrolase-like protein</fullName>
    </submittedName>
</protein>
<dbReference type="GO" id="GO:0050308">
    <property type="term" value="F:sugar-phosphatase activity"/>
    <property type="evidence" value="ECO:0007669"/>
    <property type="project" value="TreeGrafter"/>
</dbReference>
<comment type="caution">
    <text evidence="1">The sequence shown here is derived from an EMBL/GenBank/DDBJ whole genome shotgun (WGS) entry which is preliminary data.</text>
</comment>
<name>A0A9D1LGG3_9BACT</name>
<evidence type="ECO:0000313" key="2">
    <source>
        <dbReference type="Proteomes" id="UP000824076"/>
    </source>
</evidence>
<reference evidence="1" key="1">
    <citation type="submission" date="2020-10" db="EMBL/GenBank/DDBJ databases">
        <authorList>
            <person name="Gilroy R."/>
        </authorList>
    </citation>
    <scope>NUCLEOTIDE SEQUENCE</scope>
    <source>
        <strain evidence="1">17073</strain>
    </source>
</reference>
<dbReference type="Pfam" id="PF00702">
    <property type="entry name" value="Hydrolase"/>
    <property type="match status" value="1"/>
</dbReference>
<reference evidence="1" key="2">
    <citation type="journal article" date="2021" name="PeerJ">
        <title>Extensive microbial diversity within the chicken gut microbiome revealed by metagenomics and culture.</title>
        <authorList>
            <person name="Gilroy R."/>
            <person name="Ravi A."/>
            <person name="Getino M."/>
            <person name="Pursley I."/>
            <person name="Horton D.L."/>
            <person name="Alikhan N.F."/>
            <person name="Baker D."/>
            <person name="Gharbi K."/>
            <person name="Hall N."/>
            <person name="Watson M."/>
            <person name="Adriaenssens E.M."/>
            <person name="Foster-Nyarko E."/>
            <person name="Jarju S."/>
            <person name="Secka A."/>
            <person name="Antonio M."/>
            <person name="Oren A."/>
            <person name="Chaudhuri R.R."/>
            <person name="La Ragione R."/>
            <person name="Hildebrand F."/>
            <person name="Pallen M.J."/>
        </authorList>
    </citation>
    <scope>NUCLEOTIDE SEQUENCE</scope>
    <source>
        <strain evidence="1">17073</strain>
    </source>
</reference>
<dbReference type="InterPro" id="IPR036412">
    <property type="entry name" value="HAD-like_sf"/>
</dbReference>
<sequence>MTELEAYRNYLARTGNAPAPIAAALIDMDGVLYDSMTNHSKAWKRLSDEEGWTYDENEFFLYEGMTGAAIIRLIAKRNGKGDVSDEEAKRLYAKKAQYFVDLGTVRQIDGTADMLRILRDAGIKRVLVTGSGQDSLLRRLNDDYPMTFADDMRVTARDVSHGKPSPEPYLKGLEKAGEPAGSTIVVENAPLGVQAGHASGCFTVGITTGPIPADELYSHGADIVYPDMKHFAAALPEIIALRKH</sequence>
<organism evidence="1 2">
    <name type="scientific">Candidatus Limisoma intestinavium</name>
    <dbReference type="NCBI Taxonomy" id="2840856"/>
    <lineage>
        <taxon>Bacteria</taxon>
        <taxon>Pseudomonadati</taxon>
        <taxon>Bacteroidota</taxon>
        <taxon>Bacteroidia</taxon>
        <taxon>Bacteroidales</taxon>
        <taxon>Candidatus Limisoma</taxon>
    </lineage>
</organism>
<dbReference type="Gene3D" id="1.10.150.240">
    <property type="entry name" value="Putative phosphatase, domain 2"/>
    <property type="match status" value="1"/>
</dbReference>
<dbReference type="SFLD" id="SFLDG01135">
    <property type="entry name" value="C1.5.6:_HAD__Beta-PGM__Phospha"/>
    <property type="match status" value="1"/>
</dbReference>
<keyword evidence="1" id="KW-0378">Hydrolase</keyword>
<dbReference type="InterPro" id="IPR023214">
    <property type="entry name" value="HAD_sf"/>
</dbReference>
<evidence type="ECO:0000313" key="1">
    <source>
        <dbReference type="EMBL" id="HIU38829.1"/>
    </source>
</evidence>
<dbReference type="EMBL" id="DVMS01000119">
    <property type="protein sequence ID" value="HIU38829.1"/>
    <property type="molecule type" value="Genomic_DNA"/>
</dbReference>
<dbReference type="InterPro" id="IPR051806">
    <property type="entry name" value="HAD-like_SPP"/>
</dbReference>
<dbReference type="SFLD" id="SFLDS00003">
    <property type="entry name" value="Haloacid_Dehalogenase"/>
    <property type="match status" value="1"/>
</dbReference>
<dbReference type="PANTHER" id="PTHR43481:SF4">
    <property type="entry name" value="GLYCEROL-1-PHOSPHATE PHOSPHOHYDROLASE 1-RELATED"/>
    <property type="match status" value="1"/>
</dbReference>
<dbReference type="PANTHER" id="PTHR43481">
    <property type="entry name" value="FRUCTOSE-1-PHOSPHATE PHOSPHATASE"/>
    <property type="match status" value="1"/>
</dbReference>
<dbReference type="Proteomes" id="UP000824076">
    <property type="component" value="Unassembled WGS sequence"/>
</dbReference>
<dbReference type="Gene3D" id="3.40.50.1000">
    <property type="entry name" value="HAD superfamily/HAD-like"/>
    <property type="match status" value="1"/>
</dbReference>
<dbReference type="SUPFAM" id="SSF56784">
    <property type="entry name" value="HAD-like"/>
    <property type="match status" value="1"/>
</dbReference>
<dbReference type="InterPro" id="IPR023198">
    <property type="entry name" value="PGP-like_dom2"/>
</dbReference>
<proteinExistence type="predicted"/>
<accession>A0A9D1LGG3</accession>
<gene>
    <name evidence="1" type="ORF">IAD18_04085</name>
</gene>
<dbReference type="AlphaFoldDB" id="A0A9D1LGG3"/>
<dbReference type="SFLD" id="SFLDG01129">
    <property type="entry name" value="C1.5:_HAD__Beta-PGM__Phosphata"/>
    <property type="match status" value="1"/>
</dbReference>